<dbReference type="Gene3D" id="3.60.15.10">
    <property type="entry name" value="Ribonuclease Z/Hydroxyacylglutathione hydrolase-like"/>
    <property type="match status" value="1"/>
</dbReference>
<dbReference type="SUPFAM" id="SSF56281">
    <property type="entry name" value="Metallo-hydrolase/oxidoreductase"/>
    <property type="match status" value="1"/>
</dbReference>
<dbReference type="InterPro" id="IPR036866">
    <property type="entry name" value="RibonucZ/Hydroxyglut_hydro"/>
</dbReference>
<keyword evidence="4" id="KW-1185">Reference proteome</keyword>
<dbReference type="PANTHER" id="PTHR42663:SF6">
    <property type="entry name" value="HYDROLASE C777.06C-RELATED"/>
    <property type="match status" value="1"/>
</dbReference>
<proteinExistence type="predicted"/>
<evidence type="ECO:0000256" key="1">
    <source>
        <dbReference type="SAM" id="MobiDB-lite"/>
    </source>
</evidence>
<dbReference type="Pfam" id="PF12706">
    <property type="entry name" value="Lactamase_B_2"/>
    <property type="match status" value="1"/>
</dbReference>
<feature type="region of interest" description="Disordered" evidence="1">
    <location>
        <begin position="1"/>
        <end position="20"/>
    </location>
</feature>
<dbReference type="Proteomes" id="UP001218034">
    <property type="component" value="Chromosome"/>
</dbReference>
<evidence type="ECO:0000313" key="3">
    <source>
        <dbReference type="EMBL" id="WEL19666.1"/>
    </source>
</evidence>
<feature type="domain" description="Metallo-beta-lactamase" evidence="2">
    <location>
        <begin position="33"/>
        <end position="216"/>
    </location>
</feature>
<dbReference type="PANTHER" id="PTHR42663">
    <property type="entry name" value="HYDROLASE C777.06C-RELATED-RELATED"/>
    <property type="match status" value="1"/>
</dbReference>
<name>A0ABY8CEM3_9ARCH</name>
<dbReference type="GO" id="GO:0016787">
    <property type="term" value="F:hydrolase activity"/>
    <property type="evidence" value="ECO:0007669"/>
    <property type="project" value="UniProtKB-KW"/>
</dbReference>
<protein>
    <submittedName>
        <fullName evidence="3">Metal-dependent hydrolase of the beta-lactamase superfamily</fullName>
    </submittedName>
</protein>
<evidence type="ECO:0000259" key="2">
    <source>
        <dbReference type="Pfam" id="PF12706"/>
    </source>
</evidence>
<dbReference type="EMBL" id="CP104395">
    <property type="protein sequence ID" value="WEL19666.1"/>
    <property type="molecule type" value="Genomic_DNA"/>
</dbReference>
<sequence length="258" mass="28781">MKLNFLGTGGGRYATGEQDRRTGGIVVETQETQIHIDPGPGALVWNHEEIEEPLETEAVIVSHAHLDHANDAEAIIEMMTEAAKLPGNLFANETALNSYGDIEQCISNFHQELCLNVKTLEEGSSFEFKDVTIESQHMFHGDPKTAGLKIKGEKTIGFWTDTEFSEELLGFYEECDWLVIYCTRPKDRGVPSHTGISDVPKILEAVQPEKCLLTHFGKAMLDSDMEAQKEWLKEQTDVKITFAEDGMSFPGNRSLGDF</sequence>
<keyword evidence="3" id="KW-0378">Hydrolase</keyword>
<reference evidence="3 4" key="1">
    <citation type="submission" date="2022-09" db="EMBL/GenBank/DDBJ databases">
        <title>Xylan utilization by haloarchaea-nanohaloarchaea associations.</title>
        <authorList>
            <person name="Yakimov M."/>
        </authorList>
    </citation>
    <scope>NUCLEOTIDE SEQUENCE [LARGE SCALE GENOMIC DNA]</scope>
    <source>
        <strain evidence="3 4">SVXNc</strain>
    </source>
</reference>
<dbReference type="RefSeq" id="WP_347721500.1">
    <property type="nucleotide sequence ID" value="NZ_CP104395.1"/>
</dbReference>
<accession>A0ABY8CEM3</accession>
<gene>
    <name evidence="3" type="ORF">SVXNc_0652</name>
</gene>
<evidence type="ECO:0000313" key="4">
    <source>
        <dbReference type="Proteomes" id="UP001218034"/>
    </source>
</evidence>
<dbReference type="InterPro" id="IPR001279">
    <property type="entry name" value="Metallo-B-lactamas"/>
</dbReference>
<dbReference type="GeneID" id="90590089"/>
<organism evidence="3 4">
    <name type="scientific">Candidatus Nanohalococcus occultus</name>
    <dbReference type="NCBI Taxonomy" id="2978047"/>
    <lineage>
        <taxon>Archaea</taxon>
        <taxon>Candidatus Nanohalarchaeota</taxon>
        <taxon>Candidatus Nanohalarchaeota incertae sedis</taxon>
        <taxon>Candidatus Nanohalococcus</taxon>
    </lineage>
</organism>